<protein>
    <submittedName>
        <fullName evidence="1">Uncharacterized protein</fullName>
    </submittedName>
</protein>
<reference evidence="1 2" key="1">
    <citation type="submission" date="2015-02" db="EMBL/GenBank/DDBJ databases">
        <title>Complete genome sequences of Edwardsiella bacteriophages, PEi20 and PEi26.</title>
        <authorList>
            <person name="Yasuike M."/>
            <person name="Nishiki I."/>
            <person name="Iwasaki Y."/>
            <person name="Nakamura Y."/>
            <person name="Fujiwara A."/>
            <person name="Hassan E.S."/>
            <person name="Mahmoud M.M."/>
            <person name="Kawato Y."/>
            <person name="Nagai S."/>
            <person name="Kobayashi T."/>
            <person name="Ototake M."/>
            <person name="Nakai T."/>
        </authorList>
    </citation>
    <scope>NUCLEOTIDE SEQUENCE [LARGE SCALE GENOMIC DNA]</scope>
</reference>
<accession>A0A0B6VTX5</accession>
<dbReference type="Proteomes" id="UP000225144">
    <property type="component" value="Genome"/>
</dbReference>
<evidence type="ECO:0000313" key="2">
    <source>
        <dbReference type="Proteomes" id="UP000225144"/>
    </source>
</evidence>
<dbReference type="EMBL" id="AP014715">
    <property type="protein sequence ID" value="BAQ23201.1"/>
    <property type="molecule type" value="Genomic_DNA"/>
</dbReference>
<organism evidence="1 2">
    <name type="scientific">Edwardsiella phage PEi26</name>
    <dbReference type="NCBI Taxonomy" id="1608311"/>
    <lineage>
        <taxon>Viruses</taxon>
        <taxon>Duplodnaviria</taxon>
        <taxon>Heunggongvirae</taxon>
        <taxon>Uroviricota</taxon>
        <taxon>Caudoviricetes</taxon>
        <taxon>Pantevenvirales</taxon>
        <taxon>Straboviridae</taxon>
        <taxon>Tevenvirinae</taxon>
        <taxon>Kanagawavirus</taxon>
        <taxon>Kanagawavirus pei20</taxon>
    </lineage>
</organism>
<sequence>MIKRTDSNSPGDTLHQVKIELVTDKHWQKIQAVCYPNYDNTLRIKMNTPGLGFDMDRDHARDLIEVLQAALRACE</sequence>
<proteinExistence type="predicted"/>
<evidence type="ECO:0000313" key="1">
    <source>
        <dbReference type="EMBL" id="BAQ23201.1"/>
    </source>
</evidence>
<name>A0A0B6VTX5_9CAUD</name>